<dbReference type="Proteomes" id="UP001293254">
    <property type="component" value="Unassembled WGS sequence"/>
</dbReference>
<dbReference type="GO" id="GO:0016810">
    <property type="term" value="F:hydrolase activity, acting on carbon-nitrogen (but not peptide) bonds"/>
    <property type="evidence" value="ECO:0007669"/>
    <property type="project" value="UniProtKB-ARBA"/>
</dbReference>
<protein>
    <submittedName>
        <fullName evidence="2">N-carbamoylputrescine amidase</fullName>
    </submittedName>
</protein>
<comment type="caution">
    <text evidence="2">The sequence shown here is derived from an EMBL/GenBank/DDBJ whole genome shotgun (WGS) entry which is preliminary data.</text>
</comment>
<gene>
    <name evidence="2" type="ORF">Salat_0394900</name>
</gene>
<proteinExistence type="predicted"/>
<dbReference type="InterPro" id="IPR003010">
    <property type="entry name" value="C-N_Hydrolase"/>
</dbReference>
<dbReference type="AlphaFoldDB" id="A0AAE2CZY5"/>
<dbReference type="Pfam" id="PF00795">
    <property type="entry name" value="CN_hydrolase"/>
    <property type="match status" value="1"/>
</dbReference>
<sequence length="120" mass="12896">MTEVECNPSFFTQLEAEGGSSFFIRHLLGSVVSRSSASYGTPRAMGAHLGSLLDELRLVPLVASNRIGKEIIDTEHGKSKIAFYGNSFIAGPTAEIIASADDKEVATLTAQFDLGKIKYK</sequence>
<reference evidence="2" key="2">
    <citation type="journal article" date="2024" name="Plant">
        <title>Genomic evolution and insights into agronomic trait innovations of Sesamum species.</title>
        <authorList>
            <person name="Miao H."/>
            <person name="Wang L."/>
            <person name="Qu L."/>
            <person name="Liu H."/>
            <person name="Sun Y."/>
            <person name="Le M."/>
            <person name="Wang Q."/>
            <person name="Wei S."/>
            <person name="Zheng Y."/>
            <person name="Lin W."/>
            <person name="Duan Y."/>
            <person name="Cao H."/>
            <person name="Xiong S."/>
            <person name="Wang X."/>
            <person name="Wei L."/>
            <person name="Li C."/>
            <person name="Ma Q."/>
            <person name="Ju M."/>
            <person name="Zhao R."/>
            <person name="Li G."/>
            <person name="Mu C."/>
            <person name="Tian Q."/>
            <person name="Mei H."/>
            <person name="Zhang T."/>
            <person name="Gao T."/>
            <person name="Zhang H."/>
        </authorList>
    </citation>
    <scope>NUCLEOTIDE SEQUENCE</scope>
    <source>
        <strain evidence="2">3651</strain>
    </source>
</reference>
<dbReference type="InterPro" id="IPR036526">
    <property type="entry name" value="C-N_Hydrolase_sf"/>
</dbReference>
<dbReference type="Gene3D" id="3.60.110.10">
    <property type="entry name" value="Carbon-nitrogen hydrolase"/>
    <property type="match status" value="1"/>
</dbReference>
<evidence type="ECO:0000313" key="2">
    <source>
        <dbReference type="EMBL" id="KAK4440600.1"/>
    </source>
</evidence>
<dbReference type="EMBL" id="JACGWO010000001">
    <property type="protein sequence ID" value="KAK4440600.1"/>
    <property type="molecule type" value="Genomic_DNA"/>
</dbReference>
<dbReference type="SUPFAM" id="SSF56317">
    <property type="entry name" value="Carbon-nitrogen hydrolase"/>
    <property type="match status" value="1"/>
</dbReference>
<accession>A0AAE2CZY5</accession>
<evidence type="ECO:0000313" key="3">
    <source>
        <dbReference type="Proteomes" id="UP001293254"/>
    </source>
</evidence>
<keyword evidence="3" id="KW-1185">Reference proteome</keyword>
<name>A0AAE2CZY5_9LAMI</name>
<organism evidence="2 3">
    <name type="scientific">Sesamum alatum</name>
    <dbReference type="NCBI Taxonomy" id="300844"/>
    <lineage>
        <taxon>Eukaryota</taxon>
        <taxon>Viridiplantae</taxon>
        <taxon>Streptophyta</taxon>
        <taxon>Embryophyta</taxon>
        <taxon>Tracheophyta</taxon>
        <taxon>Spermatophyta</taxon>
        <taxon>Magnoliopsida</taxon>
        <taxon>eudicotyledons</taxon>
        <taxon>Gunneridae</taxon>
        <taxon>Pentapetalae</taxon>
        <taxon>asterids</taxon>
        <taxon>lamiids</taxon>
        <taxon>Lamiales</taxon>
        <taxon>Pedaliaceae</taxon>
        <taxon>Sesamum</taxon>
    </lineage>
</organism>
<evidence type="ECO:0000259" key="1">
    <source>
        <dbReference type="Pfam" id="PF00795"/>
    </source>
</evidence>
<feature type="domain" description="CN hydrolase" evidence="1">
    <location>
        <begin position="60"/>
        <end position="117"/>
    </location>
</feature>
<reference evidence="2" key="1">
    <citation type="submission" date="2020-06" db="EMBL/GenBank/DDBJ databases">
        <authorList>
            <person name="Li T."/>
            <person name="Hu X."/>
            <person name="Zhang T."/>
            <person name="Song X."/>
            <person name="Zhang H."/>
            <person name="Dai N."/>
            <person name="Sheng W."/>
            <person name="Hou X."/>
            <person name="Wei L."/>
        </authorList>
    </citation>
    <scope>NUCLEOTIDE SEQUENCE</scope>
    <source>
        <strain evidence="2">3651</strain>
        <tissue evidence="2">Leaf</tissue>
    </source>
</reference>